<evidence type="ECO:0000256" key="1">
    <source>
        <dbReference type="SAM" id="MobiDB-lite"/>
    </source>
</evidence>
<dbReference type="Proteomes" id="UP000570595">
    <property type="component" value="Unassembled WGS sequence"/>
</dbReference>
<evidence type="ECO:0000313" key="5">
    <source>
        <dbReference type="Proteomes" id="UP000570595"/>
    </source>
</evidence>
<evidence type="ECO:0000313" key="3">
    <source>
        <dbReference type="EMBL" id="KAF4651804.1"/>
    </source>
</evidence>
<dbReference type="Proteomes" id="UP000572268">
    <property type="component" value="Unassembled WGS sequence"/>
</dbReference>
<dbReference type="AlphaFoldDB" id="A0A7J6M8C5"/>
<dbReference type="EMBL" id="JABAHT010000798">
    <property type="protein sequence ID" value="KAF4651804.1"/>
    <property type="molecule type" value="Genomic_DNA"/>
</dbReference>
<gene>
    <name evidence="4" type="ORF">FOL46_002314</name>
    <name evidence="3" type="ORF">FOZ61_010132</name>
</gene>
<name>A0A7J6M8C5_PEROL</name>
<evidence type="ECO:0000313" key="4">
    <source>
        <dbReference type="EMBL" id="KAF4667833.1"/>
    </source>
</evidence>
<comment type="caution">
    <text evidence="4">The sequence shown here is derived from an EMBL/GenBank/DDBJ whole genome shotgun (WGS) entry which is preliminary data.</text>
</comment>
<organism evidence="4 6">
    <name type="scientific">Perkinsus olseni</name>
    <name type="common">Perkinsus atlanticus</name>
    <dbReference type="NCBI Taxonomy" id="32597"/>
    <lineage>
        <taxon>Eukaryota</taxon>
        <taxon>Sar</taxon>
        <taxon>Alveolata</taxon>
        <taxon>Perkinsozoa</taxon>
        <taxon>Perkinsea</taxon>
        <taxon>Perkinsida</taxon>
        <taxon>Perkinsidae</taxon>
        <taxon>Perkinsus</taxon>
    </lineage>
</organism>
<proteinExistence type="predicted"/>
<dbReference type="OrthoDB" id="10331202at2759"/>
<feature type="region of interest" description="Disordered" evidence="1">
    <location>
        <begin position="107"/>
        <end position="132"/>
    </location>
</feature>
<feature type="domain" description="SPX" evidence="2">
    <location>
        <begin position="1"/>
        <end position="201"/>
    </location>
</feature>
<dbReference type="EMBL" id="JABANN010000173">
    <property type="protein sequence ID" value="KAF4667833.1"/>
    <property type="molecule type" value="Genomic_DNA"/>
</dbReference>
<accession>A0A7J6M8C5</accession>
<dbReference type="InterPro" id="IPR004331">
    <property type="entry name" value="SPX_dom"/>
</dbReference>
<evidence type="ECO:0000313" key="6">
    <source>
        <dbReference type="Proteomes" id="UP000572268"/>
    </source>
</evidence>
<dbReference type="PROSITE" id="PS51382">
    <property type="entry name" value="SPX"/>
    <property type="match status" value="1"/>
</dbReference>
<protein>
    <recommendedName>
        <fullName evidence="2">SPX domain-containing protein</fullName>
    </recommendedName>
</protein>
<sequence length="364" mass="39217">MRFGKTLALHATSSSHPYVSYKQLKRLIKLSVEEASKTGTFDGDTNPAVAEFTRILQSDLTNVVGLIATRLTALESLLAEAQLTAILLGLIYTPGQLDRARNKLLGAGPVPSPTVNGTRTAGSSSGGKGRPSRDTIVGILSSASVDSPSPAVSDLVMKMNKAIPALNDLMAYTEVNLAGFRKITKKYYKKTADTDRQFPGFRNALLNSKLQQAYVTCCRMRDSVARGYPNRPISAVDPVGDEIRAALPLLSDNTLLAYLESSASRARGLARSRSSSAGALSSLGQSLTLQPPGFDAYARPVTIAKAPQQHQQQQPQGAPSYGGRRSKYWSPRKGYGKGRGKGSYNNNYYTRYGPPYVNNNNCFG</sequence>
<evidence type="ECO:0000259" key="2">
    <source>
        <dbReference type="PROSITE" id="PS51382"/>
    </source>
</evidence>
<feature type="compositionally biased region" description="Low complexity" evidence="1">
    <location>
        <begin position="307"/>
        <end position="316"/>
    </location>
</feature>
<reference evidence="5 6" key="1">
    <citation type="submission" date="2020-04" db="EMBL/GenBank/DDBJ databases">
        <title>Perkinsus olseni comparative genomics.</title>
        <authorList>
            <person name="Bogema D.R."/>
        </authorList>
    </citation>
    <scope>NUCLEOTIDE SEQUENCE [LARGE SCALE GENOMIC DNA]</scope>
    <source>
        <strain evidence="3">ATCC PRA-179</strain>
        <strain evidence="4">ATCC PRA-31</strain>
    </source>
</reference>
<feature type="region of interest" description="Disordered" evidence="1">
    <location>
        <begin position="305"/>
        <end position="346"/>
    </location>
</feature>